<dbReference type="Pfam" id="PF00296">
    <property type="entry name" value="Bac_luciferase"/>
    <property type="match status" value="1"/>
</dbReference>
<dbReference type="GO" id="GO:0016705">
    <property type="term" value="F:oxidoreductase activity, acting on paired donors, with incorporation or reduction of molecular oxygen"/>
    <property type="evidence" value="ECO:0007669"/>
    <property type="project" value="InterPro"/>
</dbReference>
<organism evidence="3 4">
    <name type="scientific">Mycolicibacterium hodleri</name>
    <dbReference type="NCBI Taxonomy" id="49897"/>
    <lineage>
        <taxon>Bacteria</taxon>
        <taxon>Bacillati</taxon>
        <taxon>Actinomycetota</taxon>
        <taxon>Actinomycetes</taxon>
        <taxon>Mycobacteriales</taxon>
        <taxon>Mycobacteriaceae</taxon>
        <taxon>Mycolicibacterium</taxon>
    </lineage>
</organism>
<sequence>MKLSAQLRYRDHPLENARITQELERAGVDVVWVPEAYSFDSVSLMGFLSARTERIELAFGILPIFGRSPAVIAQTAAGLDALSGGRLVLGLGASGPQVVEGWHGVPYDRPLARTREVVDICRKVWRRQPLTSNGVFEIPLPEGRGTGLGKALKLINHPERERIPIWLAALGDRNVQMAAEIAEGWRPHIFMPEKVREVWGGSLDAGIAKRSRELGTLQIAAGGVLAIEDDMFDKAWSQVRQTTALYVGGMGAKNSNFYNTLVQRYGFADAARSVQELYLSGRKAEAEAALPDDLLRRSNLIGTPAFVRERVAALREVGVTHLHVNVVSSDSRKTLERVKEWIS</sequence>
<evidence type="ECO:0000313" key="3">
    <source>
        <dbReference type="EMBL" id="TPG32453.1"/>
    </source>
</evidence>
<proteinExistence type="predicted"/>
<dbReference type="SUPFAM" id="SSF51679">
    <property type="entry name" value="Bacterial luciferase-like"/>
    <property type="match status" value="1"/>
</dbReference>
<dbReference type="RefSeq" id="WP_140694375.1">
    <property type="nucleotide sequence ID" value="NZ_RCZG01000008.1"/>
</dbReference>
<dbReference type="OrthoDB" id="5241778at2"/>
<dbReference type="InterPro" id="IPR050564">
    <property type="entry name" value="F420-G6PD/mer"/>
</dbReference>
<dbReference type="PANTHER" id="PTHR43244">
    <property type="match status" value="1"/>
</dbReference>
<dbReference type="EMBL" id="RCZG01000008">
    <property type="protein sequence ID" value="TPG32453.1"/>
    <property type="molecule type" value="Genomic_DNA"/>
</dbReference>
<reference evidence="3 4" key="1">
    <citation type="journal article" date="2019" name="Environ. Microbiol.">
        <title>Species interactions and distinct microbial communities in high Arctic permafrost affected cryosols are associated with the CH4 and CO2 gas fluxes.</title>
        <authorList>
            <person name="Altshuler I."/>
            <person name="Hamel J."/>
            <person name="Turney S."/>
            <person name="Magnuson E."/>
            <person name="Levesque R."/>
            <person name="Greer C."/>
            <person name="Whyte L.G."/>
        </authorList>
    </citation>
    <scope>NUCLEOTIDE SEQUENCE [LARGE SCALE GENOMIC DNA]</scope>
    <source>
        <strain evidence="3 4">S5.20</strain>
    </source>
</reference>
<gene>
    <name evidence="3" type="ORF">EAH80_19470</name>
</gene>
<dbReference type="Proteomes" id="UP000320095">
    <property type="component" value="Unassembled WGS sequence"/>
</dbReference>
<dbReference type="InterPro" id="IPR011251">
    <property type="entry name" value="Luciferase-like_dom"/>
</dbReference>
<accession>A0A502E492</accession>
<keyword evidence="4" id="KW-1185">Reference proteome</keyword>
<dbReference type="CDD" id="cd01097">
    <property type="entry name" value="Tetrahydromethanopterin_reductase"/>
    <property type="match status" value="1"/>
</dbReference>
<dbReference type="NCBIfam" id="TIGR03559">
    <property type="entry name" value="F420_Rv3520c"/>
    <property type="match status" value="1"/>
</dbReference>
<dbReference type="AlphaFoldDB" id="A0A502E492"/>
<comment type="caution">
    <text evidence="3">The sequence shown here is derived from an EMBL/GenBank/DDBJ whole genome shotgun (WGS) entry which is preliminary data.</text>
</comment>
<evidence type="ECO:0000256" key="1">
    <source>
        <dbReference type="ARBA" id="ARBA00023002"/>
    </source>
</evidence>
<dbReference type="InterPro" id="IPR036661">
    <property type="entry name" value="Luciferase-like_sf"/>
</dbReference>
<dbReference type="InterPro" id="IPR019951">
    <property type="entry name" value="F420_OxRdatse_Rv3520c_pred"/>
</dbReference>
<evidence type="ECO:0000313" key="4">
    <source>
        <dbReference type="Proteomes" id="UP000320095"/>
    </source>
</evidence>
<dbReference type="Gene3D" id="3.20.20.30">
    <property type="entry name" value="Luciferase-like domain"/>
    <property type="match status" value="1"/>
</dbReference>
<feature type="domain" description="Luciferase-like" evidence="2">
    <location>
        <begin position="12"/>
        <end position="321"/>
    </location>
</feature>
<dbReference type="PANTHER" id="PTHR43244:SF1">
    <property type="entry name" value="5,10-METHYLENETETRAHYDROMETHANOPTERIN REDUCTASE"/>
    <property type="match status" value="1"/>
</dbReference>
<keyword evidence="1" id="KW-0560">Oxidoreductase</keyword>
<evidence type="ECO:0000259" key="2">
    <source>
        <dbReference type="Pfam" id="PF00296"/>
    </source>
</evidence>
<protein>
    <submittedName>
        <fullName evidence="3">LLM class F420-dependent oxidoreductase</fullName>
    </submittedName>
</protein>
<name>A0A502E492_9MYCO</name>